<name>A0A5C8EHT6_9SPIR</name>
<keyword evidence="1" id="KW-0472">Membrane</keyword>
<dbReference type="AlphaFoldDB" id="A0A5C8EHT6"/>
<dbReference type="Proteomes" id="UP000322814">
    <property type="component" value="Unassembled WGS sequence"/>
</dbReference>
<gene>
    <name evidence="2" type="ORF">EPJ78_09620</name>
</gene>
<evidence type="ECO:0000313" key="3">
    <source>
        <dbReference type="Proteomes" id="UP000322814"/>
    </source>
</evidence>
<dbReference type="EMBL" id="SAYB01000006">
    <property type="protein sequence ID" value="TXJ36232.1"/>
    <property type="molecule type" value="Genomic_DNA"/>
</dbReference>
<proteinExistence type="predicted"/>
<evidence type="ECO:0000313" key="2">
    <source>
        <dbReference type="EMBL" id="TXJ36232.1"/>
    </source>
</evidence>
<keyword evidence="1" id="KW-0812">Transmembrane</keyword>
<organism evidence="2 3">
    <name type="scientific">Brachyspira aalborgi</name>
    <dbReference type="NCBI Taxonomy" id="29522"/>
    <lineage>
        <taxon>Bacteria</taxon>
        <taxon>Pseudomonadati</taxon>
        <taxon>Spirochaetota</taxon>
        <taxon>Spirochaetia</taxon>
        <taxon>Brachyspirales</taxon>
        <taxon>Brachyspiraceae</taxon>
        <taxon>Brachyspira</taxon>
    </lineage>
</organism>
<evidence type="ECO:0000256" key="1">
    <source>
        <dbReference type="SAM" id="Phobius"/>
    </source>
</evidence>
<dbReference type="RefSeq" id="WP_147771353.1">
    <property type="nucleotide sequence ID" value="NZ_SAYB01000006.1"/>
</dbReference>
<comment type="caution">
    <text evidence="2">The sequence shown here is derived from an EMBL/GenBank/DDBJ whole genome shotgun (WGS) entry which is preliminary data.</text>
</comment>
<reference evidence="2 3" key="1">
    <citation type="journal article" date="1992" name="Lakartidningen">
        <title>[Penicillin V and not amoxicillin is the first choice preparation in acute otitis].</title>
        <authorList>
            <person name="Kamme C."/>
            <person name="Lundgren K."/>
            <person name="Prellner K."/>
        </authorList>
    </citation>
    <scope>NUCLEOTIDE SEQUENCE [LARGE SCALE GENOMIC DNA]</scope>
    <source>
        <strain evidence="2 3">PC4580III</strain>
    </source>
</reference>
<feature type="transmembrane region" description="Helical" evidence="1">
    <location>
        <begin position="6"/>
        <end position="26"/>
    </location>
</feature>
<protein>
    <submittedName>
        <fullName evidence="2">Uncharacterized protein</fullName>
    </submittedName>
</protein>
<sequence length="198" mass="22937">MKGCLSKVICFIVIIFVLYKLLMFVLDLRLEDADDDHIVGLWVDKIIMSEEVIDFGEFTTVYNIAIFFSKNNKLGYSVFTYDADLNIPKYDIAIEWQKNMISAINNSRNKNAGAWKLNNGKLDLNIDNKDYKSNGKVKKSASFSIKNLYLMDDEGYRFKFKGNFIKIIDKNGNKINYKDNIIGELIEELLIEDFMGIY</sequence>
<keyword evidence="1" id="KW-1133">Transmembrane helix</keyword>
<accession>A0A5C8EHT6</accession>